<protein>
    <submittedName>
        <fullName evidence="6">Uncharacterized protein</fullName>
    </submittedName>
</protein>
<proteinExistence type="inferred from homology"/>
<dbReference type="GO" id="GO:0005672">
    <property type="term" value="C:transcription factor TFIIA complex"/>
    <property type="evidence" value="ECO:0007669"/>
    <property type="project" value="InterPro"/>
</dbReference>
<dbReference type="SUPFAM" id="SSF50784">
    <property type="entry name" value="Transcription factor IIA (TFIIA), beta-barrel domain"/>
    <property type="match status" value="1"/>
</dbReference>
<dbReference type="InterPro" id="IPR009088">
    <property type="entry name" value="TFIIA_b-brl"/>
</dbReference>
<reference evidence="6" key="1">
    <citation type="submission" date="2021-02" db="EMBL/GenBank/DDBJ databases">
        <authorList>
            <person name="Dougan E. K."/>
            <person name="Rhodes N."/>
            <person name="Thang M."/>
            <person name="Chan C."/>
        </authorList>
    </citation>
    <scope>NUCLEOTIDE SEQUENCE</scope>
</reference>
<keyword evidence="3" id="KW-0804">Transcription</keyword>
<organism evidence="6 7">
    <name type="scientific">Polarella glacialis</name>
    <name type="common">Dinoflagellate</name>
    <dbReference type="NCBI Taxonomy" id="89957"/>
    <lineage>
        <taxon>Eukaryota</taxon>
        <taxon>Sar</taxon>
        <taxon>Alveolata</taxon>
        <taxon>Dinophyceae</taxon>
        <taxon>Suessiales</taxon>
        <taxon>Suessiaceae</taxon>
        <taxon>Polarella</taxon>
    </lineage>
</organism>
<keyword evidence="4" id="KW-0539">Nucleus</keyword>
<feature type="compositionally biased region" description="Low complexity" evidence="5">
    <location>
        <begin position="20"/>
        <end position="29"/>
    </location>
</feature>
<evidence type="ECO:0000256" key="3">
    <source>
        <dbReference type="ARBA" id="ARBA00023163"/>
    </source>
</evidence>
<evidence type="ECO:0000313" key="6">
    <source>
        <dbReference type="EMBL" id="CAE8596361.1"/>
    </source>
</evidence>
<dbReference type="AlphaFoldDB" id="A0A813ECJ5"/>
<comment type="subcellular location">
    <subcellularLocation>
        <location evidence="1">Nucleus</location>
    </subcellularLocation>
</comment>
<evidence type="ECO:0000256" key="4">
    <source>
        <dbReference type="ARBA" id="ARBA00023242"/>
    </source>
</evidence>
<feature type="non-terminal residue" evidence="6">
    <location>
        <position position="1"/>
    </location>
</feature>
<gene>
    <name evidence="6" type="ORF">PGLA1383_LOCUS14826</name>
</gene>
<name>A0A813ECJ5_POLGL</name>
<feature type="compositionally biased region" description="Acidic residues" evidence="5">
    <location>
        <begin position="42"/>
        <end position="53"/>
    </location>
</feature>
<dbReference type="OrthoDB" id="6275927at2759"/>
<evidence type="ECO:0000313" key="7">
    <source>
        <dbReference type="Proteomes" id="UP000654075"/>
    </source>
</evidence>
<sequence length="112" mass="11567">EAGAEVAAGLEKPLRRIAAAADSGAPAGDQDGGSSAGSELGSDLDDSEFDEPETDDLLLAEISKVQRSKKRWSVQLRGGVLRIAGSEMLFARAVGIFDVDEEQVGGLASLPP</sequence>
<comment type="similarity">
    <text evidence="2">Belongs to the TFIIA subunit 1 family.</text>
</comment>
<feature type="region of interest" description="Disordered" evidence="5">
    <location>
        <begin position="20"/>
        <end position="53"/>
    </location>
</feature>
<dbReference type="EMBL" id="CAJNNV010008537">
    <property type="protein sequence ID" value="CAE8596361.1"/>
    <property type="molecule type" value="Genomic_DNA"/>
</dbReference>
<evidence type="ECO:0000256" key="5">
    <source>
        <dbReference type="SAM" id="MobiDB-lite"/>
    </source>
</evidence>
<comment type="caution">
    <text evidence="6">The sequence shown here is derived from an EMBL/GenBank/DDBJ whole genome shotgun (WGS) entry which is preliminary data.</text>
</comment>
<keyword evidence="7" id="KW-1185">Reference proteome</keyword>
<dbReference type="GO" id="GO:0006367">
    <property type="term" value="P:transcription initiation at RNA polymerase II promoter"/>
    <property type="evidence" value="ECO:0007669"/>
    <property type="project" value="InterPro"/>
</dbReference>
<dbReference type="Proteomes" id="UP000654075">
    <property type="component" value="Unassembled WGS sequence"/>
</dbReference>
<dbReference type="InterPro" id="IPR004855">
    <property type="entry name" value="TFIIA_asu/bsu"/>
</dbReference>
<evidence type="ECO:0000256" key="2">
    <source>
        <dbReference type="ARBA" id="ARBA00010059"/>
    </source>
</evidence>
<evidence type="ECO:0000256" key="1">
    <source>
        <dbReference type="ARBA" id="ARBA00004123"/>
    </source>
</evidence>
<dbReference type="Gene3D" id="2.30.18.10">
    <property type="entry name" value="Transcription factor IIA (TFIIA), beta-barrel domain"/>
    <property type="match status" value="1"/>
</dbReference>
<dbReference type="Pfam" id="PF03153">
    <property type="entry name" value="TFIIA"/>
    <property type="match status" value="1"/>
</dbReference>
<accession>A0A813ECJ5</accession>